<dbReference type="EMBL" id="OU503038">
    <property type="protein sequence ID" value="CAI9757326.1"/>
    <property type="molecule type" value="Genomic_DNA"/>
</dbReference>
<organism evidence="1 2">
    <name type="scientific">Fraxinus pennsylvanica</name>
    <dbReference type="NCBI Taxonomy" id="56036"/>
    <lineage>
        <taxon>Eukaryota</taxon>
        <taxon>Viridiplantae</taxon>
        <taxon>Streptophyta</taxon>
        <taxon>Embryophyta</taxon>
        <taxon>Tracheophyta</taxon>
        <taxon>Spermatophyta</taxon>
        <taxon>Magnoliopsida</taxon>
        <taxon>eudicotyledons</taxon>
        <taxon>Gunneridae</taxon>
        <taxon>Pentapetalae</taxon>
        <taxon>asterids</taxon>
        <taxon>lamiids</taxon>
        <taxon>Lamiales</taxon>
        <taxon>Oleaceae</taxon>
        <taxon>Oleeae</taxon>
        <taxon>Fraxinus</taxon>
    </lineage>
</organism>
<accession>A0AAD1YWE2</accession>
<keyword evidence="2" id="KW-1185">Reference proteome</keyword>
<name>A0AAD1YWE2_9LAMI</name>
<evidence type="ECO:0000313" key="1">
    <source>
        <dbReference type="EMBL" id="CAI9757326.1"/>
    </source>
</evidence>
<reference evidence="1" key="1">
    <citation type="submission" date="2023-05" db="EMBL/GenBank/DDBJ databases">
        <authorList>
            <person name="Huff M."/>
        </authorList>
    </citation>
    <scope>NUCLEOTIDE SEQUENCE</scope>
</reference>
<dbReference type="Proteomes" id="UP000834106">
    <property type="component" value="Chromosome 3"/>
</dbReference>
<gene>
    <name evidence="1" type="ORF">FPE_LOCUS4756</name>
</gene>
<dbReference type="PANTHER" id="PTHR36363">
    <property type="entry name" value="OS04G0687200 PROTEIN"/>
    <property type="match status" value="1"/>
</dbReference>
<evidence type="ECO:0000313" key="2">
    <source>
        <dbReference type="Proteomes" id="UP000834106"/>
    </source>
</evidence>
<proteinExistence type="predicted"/>
<sequence length="164" mass="18543">MRISSGGNPNYVDEMGEDFEIHYQEPPESYFGKLKRNLALHFGFLISLTVMWRVPAMEYIDGIPILKLGDEIEKRGINPSGKNPLLACDSGVNNIHEQLNMFKTSASLHYSPPESSWHSSDRGPSSSSAFTWTMLLPIPIFWRRASFYDTCNKSNLQAAVIRLC</sequence>
<dbReference type="AlphaFoldDB" id="A0AAD1YWE2"/>
<dbReference type="PANTHER" id="PTHR36363:SF1">
    <property type="entry name" value="OS04G0687200 PROTEIN"/>
    <property type="match status" value="1"/>
</dbReference>
<protein>
    <submittedName>
        <fullName evidence="1">Uncharacterized protein</fullName>
    </submittedName>
</protein>